<organism evidence="2 3">
    <name type="scientific">Kingdonia uniflora</name>
    <dbReference type="NCBI Taxonomy" id="39325"/>
    <lineage>
        <taxon>Eukaryota</taxon>
        <taxon>Viridiplantae</taxon>
        <taxon>Streptophyta</taxon>
        <taxon>Embryophyta</taxon>
        <taxon>Tracheophyta</taxon>
        <taxon>Spermatophyta</taxon>
        <taxon>Magnoliopsida</taxon>
        <taxon>Ranunculales</taxon>
        <taxon>Circaeasteraceae</taxon>
        <taxon>Kingdonia</taxon>
    </lineage>
</organism>
<comment type="caution">
    <text evidence="2">The sequence shown here is derived from an EMBL/GenBank/DDBJ whole genome shotgun (WGS) entry which is preliminary data.</text>
</comment>
<dbReference type="Proteomes" id="UP000541444">
    <property type="component" value="Unassembled WGS sequence"/>
</dbReference>
<sequence length="69" mass="8122">MSLLPVIHIILYSGFTFNLISRMHQIDVMRSYIVQVNIVAWDAQVKGTYRQTQRFQKMDGKDTSQKMDK</sequence>
<evidence type="ECO:0000256" key="1">
    <source>
        <dbReference type="SAM" id="Phobius"/>
    </source>
</evidence>
<keyword evidence="1" id="KW-0472">Membrane</keyword>
<feature type="transmembrane region" description="Helical" evidence="1">
    <location>
        <begin position="6"/>
        <end position="23"/>
    </location>
</feature>
<name>A0A7J7L299_9MAGN</name>
<proteinExistence type="predicted"/>
<dbReference type="EMBL" id="JACGCM010002684">
    <property type="protein sequence ID" value="KAF6136698.1"/>
    <property type="molecule type" value="Genomic_DNA"/>
</dbReference>
<protein>
    <submittedName>
        <fullName evidence="2">Uncharacterized protein</fullName>
    </submittedName>
</protein>
<accession>A0A7J7L299</accession>
<keyword evidence="1" id="KW-0812">Transmembrane</keyword>
<reference evidence="2 3" key="1">
    <citation type="journal article" date="2020" name="IScience">
        <title>Genome Sequencing of the Endangered Kingdonia uniflora (Circaeasteraceae, Ranunculales) Reveals Potential Mechanisms of Evolutionary Specialization.</title>
        <authorList>
            <person name="Sun Y."/>
            <person name="Deng T."/>
            <person name="Zhang A."/>
            <person name="Moore M.J."/>
            <person name="Landis J.B."/>
            <person name="Lin N."/>
            <person name="Zhang H."/>
            <person name="Zhang X."/>
            <person name="Huang J."/>
            <person name="Zhang X."/>
            <person name="Sun H."/>
            <person name="Wang H."/>
        </authorList>
    </citation>
    <scope>NUCLEOTIDE SEQUENCE [LARGE SCALE GENOMIC DNA]</scope>
    <source>
        <strain evidence="2">TB1705</strain>
        <tissue evidence="2">Leaf</tissue>
    </source>
</reference>
<evidence type="ECO:0000313" key="3">
    <source>
        <dbReference type="Proteomes" id="UP000541444"/>
    </source>
</evidence>
<keyword evidence="3" id="KW-1185">Reference proteome</keyword>
<feature type="non-terminal residue" evidence="2">
    <location>
        <position position="69"/>
    </location>
</feature>
<gene>
    <name evidence="2" type="ORF">GIB67_018701</name>
</gene>
<evidence type="ECO:0000313" key="2">
    <source>
        <dbReference type="EMBL" id="KAF6136698.1"/>
    </source>
</evidence>
<dbReference type="AlphaFoldDB" id="A0A7J7L299"/>
<keyword evidence="1" id="KW-1133">Transmembrane helix</keyword>